<proteinExistence type="predicted"/>
<reference evidence="3 4" key="1">
    <citation type="submission" date="2016-07" db="EMBL/GenBank/DDBJ databases">
        <title>Draft genome of Scalindua rubra, obtained from a brine-seawater interface in the Red Sea, sheds light on salt adaptation in anammox bacteria.</title>
        <authorList>
            <person name="Speth D.R."/>
            <person name="Lagkouvardos I."/>
            <person name="Wang Y."/>
            <person name="Qian P.-Y."/>
            <person name="Dutilh B.E."/>
            <person name="Jetten M.S."/>
        </authorList>
    </citation>
    <scope>NUCLEOTIDE SEQUENCE [LARGE SCALE GENOMIC DNA]</scope>
    <source>
        <strain evidence="3">BSI-1</strain>
    </source>
</reference>
<dbReference type="AlphaFoldDB" id="A0A1E3X9D1"/>
<keyword evidence="3" id="KW-0328">Glycosyltransferase</keyword>
<organism evidence="3 4">
    <name type="scientific">Candidatus Scalindua rubra</name>
    <dbReference type="NCBI Taxonomy" id="1872076"/>
    <lineage>
        <taxon>Bacteria</taxon>
        <taxon>Pseudomonadati</taxon>
        <taxon>Planctomycetota</taxon>
        <taxon>Candidatus Brocadiia</taxon>
        <taxon>Candidatus Brocadiales</taxon>
        <taxon>Candidatus Scalinduaceae</taxon>
        <taxon>Candidatus Scalindua</taxon>
    </lineage>
</organism>
<dbReference type="PANTHER" id="PTHR43685">
    <property type="entry name" value="GLYCOSYLTRANSFERASE"/>
    <property type="match status" value="1"/>
</dbReference>
<dbReference type="Proteomes" id="UP000094056">
    <property type="component" value="Unassembled WGS sequence"/>
</dbReference>
<keyword evidence="1" id="KW-0812">Transmembrane</keyword>
<dbReference type="InterPro" id="IPR029044">
    <property type="entry name" value="Nucleotide-diphossugar_trans"/>
</dbReference>
<feature type="domain" description="Glycosyltransferase 2-like" evidence="2">
    <location>
        <begin position="4"/>
        <end position="137"/>
    </location>
</feature>
<dbReference type="EC" id="2.4.1.-" evidence="3"/>
<evidence type="ECO:0000256" key="1">
    <source>
        <dbReference type="SAM" id="Phobius"/>
    </source>
</evidence>
<evidence type="ECO:0000259" key="2">
    <source>
        <dbReference type="Pfam" id="PF00535"/>
    </source>
</evidence>
<keyword evidence="1" id="KW-0472">Membrane</keyword>
<gene>
    <name evidence="3" type="primary">spsQ_2</name>
    <name evidence="3" type="ORF">SCARUB_02652</name>
</gene>
<comment type="caution">
    <text evidence="3">The sequence shown here is derived from an EMBL/GenBank/DDBJ whole genome shotgun (WGS) entry which is preliminary data.</text>
</comment>
<dbReference type="GO" id="GO:0016757">
    <property type="term" value="F:glycosyltransferase activity"/>
    <property type="evidence" value="ECO:0007669"/>
    <property type="project" value="UniProtKB-KW"/>
</dbReference>
<dbReference type="InterPro" id="IPR050834">
    <property type="entry name" value="Glycosyltransf_2"/>
</dbReference>
<name>A0A1E3X9D1_9BACT</name>
<dbReference type="PANTHER" id="PTHR43685:SF2">
    <property type="entry name" value="GLYCOSYLTRANSFERASE 2-LIKE DOMAIN-CONTAINING PROTEIN"/>
    <property type="match status" value="1"/>
</dbReference>
<sequence>MKVSVVLIVFNERKYIKKCIDALLRQTFLDFEIIVINNGSTDGTGEIINSYNDTRIKYFVENSKCGLSRLRNIGIEKSGGEYVFFTDGDCIPNKYWLEEGLRTLQDRKYVGVEGKTYYESANTTISNVVMESHKGFYMTCNIGYRREVLDKINCFNPSFTYGHEDRDLAIRVLKYGEICFSEDMIVVHQLKKLSIKRLFTLAERAGNMVYLLKINGKESGGQLRKNILYPNNLLIILFPPLLILGKTFRSKYDLLLAFFQYFAYIYERIVIWKAAIRYRIFIL</sequence>
<dbReference type="SUPFAM" id="SSF53448">
    <property type="entry name" value="Nucleotide-diphospho-sugar transferases"/>
    <property type="match status" value="1"/>
</dbReference>
<dbReference type="Gene3D" id="3.90.550.10">
    <property type="entry name" value="Spore Coat Polysaccharide Biosynthesis Protein SpsA, Chain A"/>
    <property type="match status" value="1"/>
</dbReference>
<accession>A0A1E3X9D1</accession>
<keyword evidence="1" id="KW-1133">Transmembrane helix</keyword>
<evidence type="ECO:0000313" key="3">
    <source>
        <dbReference type="EMBL" id="ODS32212.1"/>
    </source>
</evidence>
<protein>
    <submittedName>
        <fullName evidence="3">Family 2 glycosyltransferase SpsQ</fullName>
        <ecNumber evidence="3">2.4.1.-</ecNumber>
    </submittedName>
</protein>
<keyword evidence="3" id="KW-0808">Transferase</keyword>
<dbReference type="InterPro" id="IPR001173">
    <property type="entry name" value="Glyco_trans_2-like"/>
</dbReference>
<evidence type="ECO:0000313" key="4">
    <source>
        <dbReference type="Proteomes" id="UP000094056"/>
    </source>
</evidence>
<dbReference type="Pfam" id="PF00535">
    <property type="entry name" value="Glycos_transf_2"/>
    <property type="match status" value="1"/>
</dbReference>
<feature type="transmembrane region" description="Helical" evidence="1">
    <location>
        <begin position="227"/>
        <end position="248"/>
    </location>
</feature>
<feature type="transmembrane region" description="Helical" evidence="1">
    <location>
        <begin position="254"/>
        <end position="271"/>
    </location>
</feature>
<dbReference type="EMBL" id="MAYW01000072">
    <property type="protein sequence ID" value="ODS32212.1"/>
    <property type="molecule type" value="Genomic_DNA"/>
</dbReference>